<evidence type="ECO:0000256" key="9">
    <source>
        <dbReference type="ARBA" id="ARBA00022989"/>
    </source>
</evidence>
<dbReference type="RefSeq" id="NP_001256236.1">
    <property type="nucleotide sequence ID" value="NM_001269307.4"/>
</dbReference>
<dbReference type="Proteomes" id="UP000001940">
    <property type="component" value="Chromosome V"/>
</dbReference>
<keyword evidence="10" id="KW-0406">Ion transport</keyword>
<dbReference type="GO" id="GO:0008076">
    <property type="term" value="C:voltage-gated potassium channel complex"/>
    <property type="evidence" value="ECO:0000318"/>
    <property type="project" value="GO_Central"/>
</dbReference>
<keyword evidence="11 13" id="KW-0472">Membrane</keyword>
<dbReference type="PRINTS" id="PR01491">
    <property type="entry name" value="KVCHANNEL"/>
</dbReference>
<reference evidence="15 16" key="1">
    <citation type="journal article" date="1998" name="Science">
        <title>Genome sequence of the nematode C. elegans: a platform for investigating biology.</title>
        <authorList>
            <consortium name="The C. elegans sequencing consortium"/>
            <person name="Sulson J.E."/>
            <person name="Waterston R."/>
        </authorList>
    </citation>
    <scope>NUCLEOTIDE SEQUENCE [LARGE SCALE GENOMIC DNA]</scope>
    <source>
        <strain evidence="15 16">Bristol N2</strain>
    </source>
</reference>
<dbReference type="FunCoup" id="J3K003">
    <property type="interactions" value="9"/>
</dbReference>
<proteinExistence type="predicted"/>
<evidence type="ECO:0000313" key="16">
    <source>
        <dbReference type="Proteomes" id="UP000001940"/>
    </source>
</evidence>
<organism evidence="15 16">
    <name type="scientific">Caenorhabditis elegans</name>
    <dbReference type="NCBI Taxonomy" id="6239"/>
    <lineage>
        <taxon>Eukaryota</taxon>
        <taxon>Metazoa</taxon>
        <taxon>Ecdysozoa</taxon>
        <taxon>Nematoda</taxon>
        <taxon>Chromadorea</taxon>
        <taxon>Rhabditida</taxon>
        <taxon>Rhabditina</taxon>
        <taxon>Rhabditomorpha</taxon>
        <taxon>Rhabditoidea</taxon>
        <taxon>Rhabditidae</taxon>
        <taxon>Peloderinae</taxon>
        <taxon>Caenorhabditis</taxon>
    </lineage>
</organism>
<evidence type="ECO:0000256" key="5">
    <source>
        <dbReference type="ARBA" id="ARBA00022692"/>
    </source>
</evidence>
<evidence type="ECO:0000256" key="6">
    <source>
        <dbReference type="ARBA" id="ARBA00022826"/>
    </source>
</evidence>
<dbReference type="FunFam" id="1.20.120.350:FF:000088">
    <property type="entry name" value="Protein CBG09661"/>
    <property type="match status" value="1"/>
</dbReference>
<dbReference type="InterPro" id="IPR003131">
    <property type="entry name" value="T1-type_BTB"/>
</dbReference>
<dbReference type="GeneID" id="183120"/>
<dbReference type="Reactome" id="R-CEL-381676">
    <property type="pathway name" value="Glucagon-like Peptide-1 (GLP1) regulates insulin secretion"/>
</dbReference>
<keyword evidence="5 13" id="KW-0812">Transmembrane</keyword>
<keyword evidence="6" id="KW-0631">Potassium channel</keyword>
<evidence type="ECO:0000256" key="4">
    <source>
        <dbReference type="ARBA" id="ARBA00022538"/>
    </source>
</evidence>
<dbReference type="SMR" id="J3K003"/>
<dbReference type="STRING" id="6239.C32C4.1h.1"/>
<dbReference type="InterPro" id="IPR005821">
    <property type="entry name" value="Ion_trans_dom"/>
</dbReference>
<dbReference type="InterPro" id="IPR003968">
    <property type="entry name" value="K_chnl_volt-dep_Kv"/>
</dbReference>
<evidence type="ECO:0000259" key="14">
    <source>
        <dbReference type="SMART" id="SM00225"/>
    </source>
</evidence>
<dbReference type="GO" id="GO:0001508">
    <property type="term" value="P:action potential"/>
    <property type="evidence" value="ECO:0000318"/>
    <property type="project" value="GO_Central"/>
</dbReference>
<dbReference type="GO" id="GO:0016020">
    <property type="term" value="C:membrane"/>
    <property type="evidence" value="ECO:0000318"/>
    <property type="project" value="GO_Central"/>
</dbReference>
<dbReference type="eggNOG" id="KOG3713">
    <property type="taxonomic scope" value="Eukaryota"/>
</dbReference>
<dbReference type="CDD" id="cd18317">
    <property type="entry name" value="BTB_POZ_Kv"/>
    <property type="match status" value="1"/>
</dbReference>
<evidence type="ECO:0000256" key="10">
    <source>
        <dbReference type="ARBA" id="ARBA00023065"/>
    </source>
</evidence>
<evidence type="ECO:0000313" key="17">
    <source>
        <dbReference type="WormBase" id="C32C4.1h"/>
    </source>
</evidence>
<dbReference type="SUPFAM" id="SSF81324">
    <property type="entry name" value="Voltage-gated potassium channels"/>
    <property type="match status" value="1"/>
</dbReference>
<name>J3K003_CAEEL</name>
<dbReference type="AlphaFoldDB" id="J3K003"/>
<dbReference type="PRINTS" id="PR01494">
    <property type="entry name" value="KV9CHANNEL"/>
</dbReference>
<dbReference type="EMBL" id="BX284605">
    <property type="protein sequence ID" value="CBO22674.1"/>
    <property type="molecule type" value="Genomic_DNA"/>
</dbReference>
<dbReference type="ExpressionAtlas" id="J3K003">
    <property type="expression patterns" value="baseline and differential"/>
</dbReference>
<dbReference type="CTD" id="183120"/>
<keyword evidence="7" id="KW-0851">Voltage-gated channel</keyword>
<sequence>MLSYRLKRTCASQVRSRYQNYYRHSLSAPESFHIPGESSPNLSHISTLDLDYLAECGIQEPHYGKRLQAEENAAVQAASMERRVAFRPPPIGESRSTTITHDSGSNADTYMRLNVGGKSYYVRAELYTSEWTRMHELLDSSHEERLKMVDGFDSKTGEYYLERNAKLTDHVMDFFVTGSLHKPQNVCVERFKEELEYWKIKPDQLSTCCQIPSEHHVRKLSRGTSFNEDDYVTDFDGACFAGPRLAMWKFLEDPQSSVFAAVFALLSVFFVFASVVGLILGSMPEFQADSSNAATYHVMHVRSRPNDYGNKFGNDDDVAPNELLKDFVYKPTDSPNLPLTILEYICIGWFTFEYLVRFTIYPRKRQFVKKTLNIIDLSTILPFYLEICLPLFGVESRLKEFTGAMLVVRVLRVLRMARVFKLARYSTSLQTFGHTLQSSITELSMLSMFLITGIVFFSTIMYYLEKDEPHTDFYSIPAGCWWCVVTMATVGYGDAKPVTTLGKLVATSTSICGIIVLAFPISMIVEKFATAQQRAIEDQQIQQAQMSAVANNALLRRFPTRRKVRRNTTVSVNNI</sequence>
<dbReference type="SMART" id="SM00225">
    <property type="entry name" value="BTB"/>
    <property type="match status" value="1"/>
</dbReference>
<feature type="transmembrane region" description="Helical" evidence="13">
    <location>
        <begin position="257"/>
        <end position="280"/>
    </location>
</feature>
<evidence type="ECO:0000313" key="15">
    <source>
        <dbReference type="EMBL" id="CBO22674.1"/>
    </source>
</evidence>
<dbReference type="Gene3D" id="3.30.710.10">
    <property type="entry name" value="Potassium Channel Kv1.1, Chain A"/>
    <property type="match status" value="1"/>
</dbReference>
<dbReference type="PaxDb" id="6239-C32C4.1h"/>
<evidence type="ECO:0000256" key="12">
    <source>
        <dbReference type="ARBA" id="ARBA00023303"/>
    </source>
</evidence>
<dbReference type="PRINTS" id="PR00169">
    <property type="entry name" value="KCHANNEL"/>
</dbReference>
<protein>
    <submittedName>
        <fullName evidence="15">BTB domain-containing protein</fullName>
    </submittedName>
</protein>
<dbReference type="PANTHER" id="PTHR11537:SF121">
    <property type="entry name" value="BTB DOMAIN-CONTAINING PROTEIN"/>
    <property type="match status" value="1"/>
</dbReference>
<keyword evidence="3" id="KW-1003">Cell membrane</keyword>
<accession>J3K003</accession>
<keyword evidence="12" id="KW-0407">Ion channel</keyword>
<evidence type="ECO:0000256" key="2">
    <source>
        <dbReference type="ARBA" id="ARBA00022448"/>
    </source>
</evidence>
<dbReference type="FunFam" id="3.30.710.10:FF:000176">
    <property type="entry name" value="Protein CBG09661"/>
    <property type="match status" value="1"/>
</dbReference>
<dbReference type="PANTHER" id="PTHR11537">
    <property type="entry name" value="VOLTAGE-GATED POTASSIUM CHANNEL"/>
    <property type="match status" value="1"/>
</dbReference>
<keyword evidence="8" id="KW-0630">Potassium</keyword>
<gene>
    <name evidence="15 17" type="primary">kvs-2</name>
    <name evidence="17" type="ORF">C32C4.1</name>
    <name evidence="15" type="ORF">CELE_C32C4.1</name>
</gene>
<dbReference type="Pfam" id="PF00520">
    <property type="entry name" value="Ion_trans"/>
    <property type="match status" value="1"/>
</dbReference>
<dbReference type="WormBase" id="C32C4.1h">
    <property type="protein sequence ID" value="CE45157"/>
    <property type="gene ID" value="WBGene00007862"/>
    <property type="gene designation" value="kvs-2"/>
</dbReference>
<dbReference type="InterPro" id="IPR027359">
    <property type="entry name" value="Volt_channel_dom_sf"/>
</dbReference>
<keyword evidence="16" id="KW-1185">Reference proteome</keyword>
<dbReference type="InterPro" id="IPR028325">
    <property type="entry name" value="VG_K_chnl"/>
</dbReference>
<dbReference type="InParanoid" id="J3K003"/>
<feature type="transmembrane region" description="Helical" evidence="13">
    <location>
        <begin position="341"/>
        <end position="360"/>
    </location>
</feature>
<evidence type="ECO:0000256" key="13">
    <source>
        <dbReference type="SAM" id="Phobius"/>
    </source>
</evidence>
<evidence type="ECO:0000256" key="8">
    <source>
        <dbReference type="ARBA" id="ARBA00022958"/>
    </source>
</evidence>
<dbReference type="OMA" id="PAGCWWC"/>
<comment type="subcellular location">
    <subcellularLocation>
        <location evidence="1">Cell membrane</location>
        <topology evidence="1">Multi-pass membrane protein</topology>
    </subcellularLocation>
</comment>
<keyword evidence="4" id="KW-0633">Potassium transport</keyword>
<keyword evidence="9 13" id="KW-1133">Transmembrane helix</keyword>
<feature type="transmembrane region" description="Helical" evidence="13">
    <location>
        <begin position="504"/>
        <end position="525"/>
    </location>
</feature>
<dbReference type="InterPro" id="IPR003971">
    <property type="entry name" value="K_chnl_volt-dep_Kv5/Kv9"/>
</dbReference>
<evidence type="ECO:0000256" key="7">
    <source>
        <dbReference type="ARBA" id="ARBA00022882"/>
    </source>
</evidence>
<dbReference type="GO" id="GO:0051260">
    <property type="term" value="P:protein homooligomerization"/>
    <property type="evidence" value="ECO:0007669"/>
    <property type="project" value="InterPro"/>
</dbReference>
<dbReference type="PhylomeDB" id="J3K003"/>
<dbReference type="GO" id="GO:0015459">
    <property type="term" value="F:potassium channel regulator activity"/>
    <property type="evidence" value="ECO:0000318"/>
    <property type="project" value="GO_Central"/>
</dbReference>
<dbReference type="Gene3D" id="1.20.120.350">
    <property type="entry name" value="Voltage-gated potassium channels. Chain C"/>
    <property type="match status" value="1"/>
</dbReference>
<dbReference type="OrthoDB" id="296522at2759"/>
<dbReference type="SUPFAM" id="SSF54695">
    <property type="entry name" value="POZ domain"/>
    <property type="match status" value="1"/>
</dbReference>
<dbReference type="Gene3D" id="1.10.287.70">
    <property type="match status" value="1"/>
</dbReference>
<dbReference type="GO" id="GO:0005249">
    <property type="term" value="F:voltage-gated potassium channel activity"/>
    <property type="evidence" value="ECO:0007669"/>
    <property type="project" value="InterPro"/>
</dbReference>
<evidence type="ECO:0000256" key="11">
    <source>
        <dbReference type="ARBA" id="ARBA00023136"/>
    </source>
</evidence>
<dbReference type="Pfam" id="PF02214">
    <property type="entry name" value="BTB_2"/>
    <property type="match status" value="1"/>
</dbReference>
<dbReference type="FunFam" id="1.10.287.70:FF:000005">
    <property type="entry name" value="potassium voltage-gated channel subfamily G member 1"/>
    <property type="match status" value="1"/>
</dbReference>
<dbReference type="AGR" id="WB:WBGene00007862"/>
<dbReference type="InterPro" id="IPR011333">
    <property type="entry name" value="SKP1/BTB/POZ_sf"/>
</dbReference>
<dbReference type="GO" id="GO:0071805">
    <property type="term" value="P:potassium ion transmembrane transport"/>
    <property type="evidence" value="ECO:0000318"/>
    <property type="project" value="GO_Central"/>
</dbReference>
<feature type="domain" description="BTB" evidence="14">
    <location>
        <begin position="109"/>
        <end position="215"/>
    </location>
</feature>
<dbReference type="Bgee" id="WBGene00007862">
    <property type="expression patterns" value="Expressed in larva and 3 other cell types or tissues"/>
</dbReference>
<feature type="transmembrane region" description="Helical" evidence="13">
    <location>
        <begin position="443"/>
        <end position="464"/>
    </location>
</feature>
<evidence type="ECO:0000256" key="1">
    <source>
        <dbReference type="ARBA" id="ARBA00004651"/>
    </source>
</evidence>
<evidence type="ECO:0000256" key="3">
    <source>
        <dbReference type="ARBA" id="ARBA00022475"/>
    </source>
</evidence>
<dbReference type="InterPro" id="IPR000210">
    <property type="entry name" value="BTB/POZ_dom"/>
</dbReference>
<keyword evidence="2" id="KW-0813">Transport</keyword>